<dbReference type="InParanoid" id="A0A7C8MRP0"/>
<evidence type="ECO:0000313" key="4">
    <source>
        <dbReference type="Proteomes" id="UP000481858"/>
    </source>
</evidence>
<dbReference type="Proteomes" id="UP000481858">
    <property type="component" value="Unassembled WGS sequence"/>
</dbReference>
<evidence type="ECO:0000256" key="1">
    <source>
        <dbReference type="SAM" id="MobiDB-lite"/>
    </source>
</evidence>
<keyword evidence="2" id="KW-1133">Transmembrane helix</keyword>
<dbReference type="OrthoDB" id="4778460at2759"/>
<feature type="compositionally biased region" description="Basic and acidic residues" evidence="1">
    <location>
        <begin position="104"/>
        <end position="115"/>
    </location>
</feature>
<dbReference type="EMBL" id="WUBL01000075">
    <property type="protein sequence ID" value="KAF2967033.1"/>
    <property type="molecule type" value="Genomic_DNA"/>
</dbReference>
<keyword evidence="2" id="KW-0812">Transmembrane</keyword>
<evidence type="ECO:0000256" key="2">
    <source>
        <dbReference type="SAM" id="Phobius"/>
    </source>
</evidence>
<gene>
    <name evidence="3" type="ORF">GQX73_g6555</name>
</gene>
<protein>
    <submittedName>
        <fullName evidence="3">Uncharacterized protein</fullName>
    </submittedName>
</protein>
<comment type="caution">
    <text evidence="3">The sequence shown here is derived from an EMBL/GenBank/DDBJ whole genome shotgun (WGS) entry which is preliminary data.</text>
</comment>
<feature type="compositionally biased region" description="Polar residues" evidence="1">
    <location>
        <begin position="116"/>
        <end position="132"/>
    </location>
</feature>
<organism evidence="3 4">
    <name type="scientific">Xylaria multiplex</name>
    <dbReference type="NCBI Taxonomy" id="323545"/>
    <lineage>
        <taxon>Eukaryota</taxon>
        <taxon>Fungi</taxon>
        <taxon>Dikarya</taxon>
        <taxon>Ascomycota</taxon>
        <taxon>Pezizomycotina</taxon>
        <taxon>Sordariomycetes</taxon>
        <taxon>Xylariomycetidae</taxon>
        <taxon>Xylariales</taxon>
        <taxon>Xylariaceae</taxon>
        <taxon>Xylaria</taxon>
    </lineage>
</organism>
<name>A0A7C8MRP0_9PEZI</name>
<keyword evidence="4" id="KW-1185">Reference proteome</keyword>
<proteinExistence type="predicted"/>
<accession>A0A7C8MRP0</accession>
<dbReference type="AlphaFoldDB" id="A0A7C8MRP0"/>
<keyword evidence="2" id="KW-0472">Membrane</keyword>
<sequence>MRKLSRLEFPLEYVNALCFLCLSRAIVETADRDQDEYIMGFNQDLAKWVERLPGIKDICRRMWKIDWGAIPQLQRHFSAKLEKLRESVAELLVRVNTVLGRKPHGADQEHLDKLRVSSQQRRTNIEQGSLATESPDPPPTARQKKPPDRNSHEDKPLLLTVVVVLVTSIIFALVVYFIASSFIFIGTVVMLPNPWQNPPSQDATNFQATPLETYPPSHPRVATQPCPSTDPMTLDEEFPETVSPQHLELSPRPHYNIPCQSLSI</sequence>
<feature type="transmembrane region" description="Helical" evidence="2">
    <location>
        <begin position="157"/>
        <end position="190"/>
    </location>
</feature>
<reference evidence="3 4" key="1">
    <citation type="submission" date="2019-12" db="EMBL/GenBank/DDBJ databases">
        <title>Draft genome sequence of the ascomycete Xylaria multiplex DSM 110363.</title>
        <authorList>
            <person name="Buettner E."/>
            <person name="Kellner H."/>
        </authorList>
    </citation>
    <scope>NUCLEOTIDE SEQUENCE [LARGE SCALE GENOMIC DNA]</scope>
    <source>
        <strain evidence="3 4">DSM 110363</strain>
    </source>
</reference>
<feature type="region of interest" description="Disordered" evidence="1">
    <location>
        <begin position="103"/>
        <end position="153"/>
    </location>
</feature>
<evidence type="ECO:0000313" key="3">
    <source>
        <dbReference type="EMBL" id="KAF2967033.1"/>
    </source>
</evidence>